<name>A0ABV3APP5_9ACTN</name>
<protein>
    <submittedName>
        <fullName evidence="1">Uncharacterized protein</fullName>
    </submittedName>
</protein>
<sequence length="69" mass="7131">MALIMRIVGNYVTADMRPSEADPYRRVAHLLARASASTGGDSENADSALEALGAAEAIAGQARITAGQE</sequence>
<evidence type="ECO:0000313" key="1">
    <source>
        <dbReference type="EMBL" id="MEU5713930.1"/>
    </source>
</evidence>
<dbReference type="RefSeq" id="WP_158712627.1">
    <property type="nucleotide sequence ID" value="NZ_JBEXDP010000095.1"/>
</dbReference>
<comment type="caution">
    <text evidence="1">The sequence shown here is derived from an EMBL/GenBank/DDBJ whole genome shotgun (WGS) entry which is preliminary data.</text>
</comment>
<gene>
    <name evidence="1" type="ORF">AB0H04_45310</name>
</gene>
<accession>A0ABV3APP5</accession>
<dbReference type="EMBL" id="JBFAEG010000064">
    <property type="protein sequence ID" value="MEU5713930.1"/>
    <property type="molecule type" value="Genomic_DNA"/>
</dbReference>
<evidence type="ECO:0000313" key="2">
    <source>
        <dbReference type="Proteomes" id="UP001551011"/>
    </source>
</evidence>
<dbReference type="Proteomes" id="UP001551011">
    <property type="component" value="Unassembled WGS sequence"/>
</dbReference>
<organism evidence="1 2">
    <name type="scientific">Streptomyces flaveolus</name>
    <dbReference type="NCBI Taxonomy" id="67297"/>
    <lineage>
        <taxon>Bacteria</taxon>
        <taxon>Bacillati</taxon>
        <taxon>Actinomycetota</taxon>
        <taxon>Actinomycetes</taxon>
        <taxon>Kitasatosporales</taxon>
        <taxon>Streptomycetaceae</taxon>
        <taxon>Streptomyces</taxon>
    </lineage>
</organism>
<reference evidence="1 2" key="1">
    <citation type="submission" date="2024-06" db="EMBL/GenBank/DDBJ databases">
        <title>The Natural Products Discovery Center: Release of the First 8490 Sequenced Strains for Exploring Actinobacteria Biosynthetic Diversity.</title>
        <authorList>
            <person name="Kalkreuter E."/>
            <person name="Kautsar S.A."/>
            <person name="Yang D."/>
            <person name="Bader C.D."/>
            <person name="Teijaro C.N."/>
            <person name="Fluegel L."/>
            <person name="Davis C.M."/>
            <person name="Simpson J.R."/>
            <person name="Lauterbach L."/>
            <person name="Steele A.D."/>
            <person name="Gui C."/>
            <person name="Meng S."/>
            <person name="Li G."/>
            <person name="Viehrig K."/>
            <person name="Ye F."/>
            <person name="Su P."/>
            <person name="Kiefer A.F."/>
            <person name="Nichols A."/>
            <person name="Cepeda A.J."/>
            <person name="Yan W."/>
            <person name="Fan B."/>
            <person name="Jiang Y."/>
            <person name="Adhikari A."/>
            <person name="Zheng C.-J."/>
            <person name="Schuster L."/>
            <person name="Cowan T.M."/>
            <person name="Smanski M.J."/>
            <person name="Chevrette M.G."/>
            <person name="De Carvalho L.P.S."/>
            <person name="Shen B."/>
        </authorList>
    </citation>
    <scope>NUCLEOTIDE SEQUENCE [LARGE SCALE GENOMIC DNA]</scope>
    <source>
        <strain evidence="1 2">NPDC020594</strain>
    </source>
</reference>
<keyword evidence="2" id="KW-1185">Reference proteome</keyword>
<proteinExistence type="predicted"/>